<dbReference type="GO" id="GO:0010038">
    <property type="term" value="P:response to metal ion"/>
    <property type="evidence" value="ECO:0007669"/>
    <property type="project" value="InterPro"/>
</dbReference>
<dbReference type="PANTHER" id="PTHR23419">
    <property type="entry name" value="DIVALENT CATION TOLERANCE CUTA-RELATED"/>
    <property type="match status" value="1"/>
</dbReference>
<proteinExistence type="inferred from homology"/>
<dbReference type="Gene3D" id="3.30.70.120">
    <property type="match status" value="1"/>
</dbReference>
<dbReference type="InterPro" id="IPR004323">
    <property type="entry name" value="Ion_tolerance_CutA"/>
</dbReference>
<dbReference type="GO" id="GO:0005507">
    <property type="term" value="F:copper ion binding"/>
    <property type="evidence" value="ECO:0007669"/>
    <property type="project" value="TreeGrafter"/>
</dbReference>
<reference evidence="2" key="1">
    <citation type="journal article" date="2014" name="Int. J. Syst. Evol. Microbiol.">
        <title>Complete genome sequence of Corynebacterium casei LMG S-19264T (=DSM 44701T), isolated from a smear-ripened cheese.</title>
        <authorList>
            <consortium name="US DOE Joint Genome Institute (JGI-PGF)"/>
            <person name="Walter F."/>
            <person name="Albersmeier A."/>
            <person name="Kalinowski J."/>
            <person name="Ruckert C."/>
        </authorList>
    </citation>
    <scope>NUCLEOTIDE SEQUENCE</scope>
    <source>
        <strain evidence="2">CGMCC 1.10998</strain>
    </source>
</reference>
<protein>
    <submittedName>
        <fullName evidence="2">Divalent-cation tolerance protein CutA</fullName>
    </submittedName>
</protein>
<dbReference type="AlphaFoldDB" id="A0A916UPB0"/>
<comment type="similarity">
    <text evidence="1">Belongs to the CutA family.</text>
</comment>
<organism evidence="2 3">
    <name type="scientific">Undibacterium terreum</name>
    <dbReference type="NCBI Taxonomy" id="1224302"/>
    <lineage>
        <taxon>Bacteria</taxon>
        <taxon>Pseudomonadati</taxon>
        <taxon>Pseudomonadota</taxon>
        <taxon>Betaproteobacteria</taxon>
        <taxon>Burkholderiales</taxon>
        <taxon>Oxalobacteraceae</taxon>
        <taxon>Undibacterium</taxon>
    </lineage>
</organism>
<evidence type="ECO:0000313" key="3">
    <source>
        <dbReference type="Proteomes" id="UP000637423"/>
    </source>
</evidence>
<gene>
    <name evidence="2" type="primary">cutA</name>
    <name evidence="2" type="ORF">GCM10011396_29670</name>
</gene>
<dbReference type="RefSeq" id="WP_188566886.1">
    <property type="nucleotide sequence ID" value="NZ_BMED01000003.1"/>
</dbReference>
<dbReference type="InterPro" id="IPR011322">
    <property type="entry name" value="N-reg_PII-like_a/b"/>
</dbReference>
<sequence length="107" mass="12012">MDQILLVICNVPDAASAQQLAEEILKNNYAACVNVMPEMRSFYNWNGRQETSTEFALLIKSTQTRYAELQALIENLHPYEVPEIIAIPVAAGLPAYLQWVLKETGSK</sequence>
<evidence type="ECO:0000313" key="2">
    <source>
        <dbReference type="EMBL" id="GGC80581.1"/>
    </source>
</evidence>
<dbReference type="SUPFAM" id="SSF54913">
    <property type="entry name" value="GlnB-like"/>
    <property type="match status" value="1"/>
</dbReference>
<dbReference type="Proteomes" id="UP000637423">
    <property type="component" value="Unassembled WGS sequence"/>
</dbReference>
<dbReference type="EMBL" id="BMED01000003">
    <property type="protein sequence ID" value="GGC80581.1"/>
    <property type="molecule type" value="Genomic_DNA"/>
</dbReference>
<name>A0A916UPB0_9BURK</name>
<dbReference type="Pfam" id="PF03091">
    <property type="entry name" value="CutA1"/>
    <property type="match status" value="1"/>
</dbReference>
<comment type="caution">
    <text evidence="2">The sequence shown here is derived from an EMBL/GenBank/DDBJ whole genome shotgun (WGS) entry which is preliminary data.</text>
</comment>
<evidence type="ECO:0000256" key="1">
    <source>
        <dbReference type="ARBA" id="ARBA00010169"/>
    </source>
</evidence>
<accession>A0A916UPB0</accession>
<dbReference type="PANTHER" id="PTHR23419:SF8">
    <property type="entry name" value="FI09726P"/>
    <property type="match status" value="1"/>
</dbReference>
<dbReference type="InterPro" id="IPR015867">
    <property type="entry name" value="N-reg_PII/ATP_PRibTrfase_C"/>
</dbReference>
<keyword evidence="3" id="KW-1185">Reference proteome</keyword>
<reference evidence="2" key="2">
    <citation type="submission" date="2020-09" db="EMBL/GenBank/DDBJ databases">
        <authorList>
            <person name="Sun Q."/>
            <person name="Zhou Y."/>
        </authorList>
    </citation>
    <scope>NUCLEOTIDE SEQUENCE</scope>
    <source>
        <strain evidence="2">CGMCC 1.10998</strain>
    </source>
</reference>